<protein>
    <submittedName>
        <fullName evidence="6">Transcriptional regulator</fullName>
    </submittedName>
</protein>
<evidence type="ECO:0000259" key="5">
    <source>
        <dbReference type="PROSITE" id="PS50931"/>
    </source>
</evidence>
<dbReference type="CDD" id="cd05466">
    <property type="entry name" value="PBP2_LTTR_substrate"/>
    <property type="match status" value="1"/>
</dbReference>
<evidence type="ECO:0000256" key="2">
    <source>
        <dbReference type="ARBA" id="ARBA00023015"/>
    </source>
</evidence>
<comment type="similarity">
    <text evidence="1">Belongs to the LysR transcriptional regulatory family.</text>
</comment>
<dbReference type="GeneID" id="49407964"/>
<dbReference type="GO" id="GO:0003700">
    <property type="term" value="F:DNA-binding transcription factor activity"/>
    <property type="evidence" value="ECO:0007669"/>
    <property type="project" value="InterPro"/>
</dbReference>
<dbReference type="InterPro" id="IPR005119">
    <property type="entry name" value="LysR_subst-bd"/>
</dbReference>
<dbReference type="InterPro" id="IPR000847">
    <property type="entry name" value="LysR_HTH_N"/>
</dbReference>
<dbReference type="eggNOG" id="COG0583">
    <property type="taxonomic scope" value="Bacteria"/>
</dbReference>
<name>R6I7D1_9FIRM</name>
<accession>R6I7D1</accession>
<proteinExistence type="inferred from homology"/>
<dbReference type="PROSITE" id="PS50931">
    <property type="entry name" value="HTH_LYSR"/>
    <property type="match status" value="1"/>
</dbReference>
<keyword evidence="3" id="KW-0238">DNA-binding</keyword>
<dbReference type="AlphaFoldDB" id="R6I7D1"/>
<keyword evidence="4" id="KW-0804">Transcription</keyword>
<dbReference type="HOGENOM" id="CLU_039613_6_2_9"/>
<reference evidence="6" key="1">
    <citation type="submission" date="2012-11" db="EMBL/GenBank/DDBJ databases">
        <title>Dependencies among metagenomic species, viruses, plasmids and units of genetic variation.</title>
        <authorList>
            <person name="Nielsen H.B."/>
            <person name="Almeida M."/>
            <person name="Juncker A.S."/>
            <person name="Rasmussen S."/>
            <person name="Li J."/>
            <person name="Sunagawa S."/>
            <person name="Plichta D."/>
            <person name="Gautier L."/>
            <person name="Le Chatelier E."/>
            <person name="Peletier E."/>
            <person name="Bonde I."/>
            <person name="Nielsen T."/>
            <person name="Manichanh C."/>
            <person name="Arumugam M."/>
            <person name="Batto J."/>
            <person name="Santos M.B.Q.D."/>
            <person name="Blom N."/>
            <person name="Borruel N."/>
            <person name="Burgdorf K.S."/>
            <person name="Boumezbeur F."/>
            <person name="Casellas F."/>
            <person name="Dore J."/>
            <person name="Guarner F."/>
            <person name="Hansen T."/>
            <person name="Hildebrand F."/>
            <person name="Kaas R.S."/>
            <person name="Kennedy S."/>
            <person name="Kristiansen K."/>
            <person name="Kultima J.R."/>
            <person name="Leonard P."/>
            <person name="Levenez F."/>
            <person name="Lund O."/>
            <person name="Moumen B."/>
            <person name="Le Paslier D."/>
            <person name="Pons N."/>
            <person name="Pedersen O."/>
            <person name="Prifti E."/>
            <person name="Qin J."/>
            <person name="Raes J."/>
            <person name="Tap J."/>
            <person name="Tims S."/>
            <person name="Ussery D.W."/>
            <person name="Yamada T."/>
            <person name="MetaHit consortium"/>
            <person name="Renault P."/>
            <person name="Sicheritz-Ponten T."/>
            <person name="Bork P."/>
            <person name="Wang J."/>
            <person name="Brunak S."/>
            <person name="Ehrlich S.D."/>
        </authorList>
    </citation>
    <scope>NUCLEOTIDE SEQUENCE [LARGE SCALE GENOMIC DNA]</scope>
</reference>
<dbReference type="Gene3D" id="1.10.10.10">
    <property type="entry name" value="Winged helix-like DNA-binding domain superfamily/Winged helix DNA-binding domain"/>
    <property type="match status" value="1"/>
</dbReference>
<evidence type="ECO:0000256" key="4">
    <source>
        <dbReference type="ARBA" id="ARBA00023163"/>
    </source>
</evidence>
<organism evidence="6">
    <name type="scientific">Phascolarctobacterium faecium</name>
    <dbReference type="NCBI Taxonomy" id="33025"/>
    <lineage>
        <taxon>Bacteria</taxon>
        <taxon>Bacillati</taxon>
        <taxon>Bacillota</taxon>
        <taxon>Negativicutes</taxon>
        <taxon>Acidaminococcales</taxon>
        <taxon>Acidaminococcaceae</taxon>
        <taxon>Phascolarctobacterium</taxon>
    </lineage>
</organism>
<dbReference type="EMBL" id="CBDS010000071">
    <property type="protein sequence ID" value="CDB46048.1"/>
    <property type="molecule type" value="Genomic_DNA"/>
</dbReference>
<evidence type="ECO:0000256" key="3">
    <source>
        <dbReference type="ARBA" id="ARBA00023125"/>
    </source>
</evidence>
<dbReference type="PRINTS" id="PR00039">
    <property type="entry name" value="HTHLYSR"/>
</dbReference>
<sequence>MEERDWQIIKTLYEQKNITKTARVLYMSQPTLTARIKQIEESLGTKLLYRGNKGITFTETGEYTVKFAEHILGEMQELRETITNMQEDVAGTLRIAAPSILARYFLPKLLGRFQDMYPKTKFDVQIAQSSDVISLASSLGIHFGFVRNDFDWREDERVLLTTNHVCAVAAQPFKLEDLPHMVRVDYDTDQYYQNLLDGWWHETFEDSPIIGTRVSNLDLCKEMVFNGLGYGILPSILIEEYPQLYSIPLVHKNGSKLERKTWLIYKKELLDLRLPKVFLEFVIDSDFDSFQRNH</sequence>
<evidence type="ECO:0000256" key="1">
    <source>
        <dbReference type="ARBA" id="ARBA00009437"/>
    </source>
</evidence>
<dbReference type="PANTHER" id="PTHR30126:SF78">
    <property type="entry name" value="HTH LYSR-TYPE DOMAIN-CONTAINING PROTEIN"/>
    <property type="match status" value="1"/>
</dbReference>
<dbReference type="SUPFAM" id="SSF53850">
    <property type="entry name" value="Periplasmic binding protein-like II"/>
    <property type="match status" value="1"/>
</dbReference>
<dbReference type="RefSeq" id="WP_021716981.1">
    <property type="nucleotide sequence ID" value="NZ_AP019004.1"/>
</dbReference>
<dbReference type="GO" id="GO:0000976">
    <property type="term" value="F:transcription cis-regulatory region binding"/>
    <property type="evidence" value="ECO:0007669"/>
    <property type="project" value="TreeGrafter"/>
</dbReference>
<evidence type="ECO:0000313" key="6">
    <source>
        <dbReference type="EMBL" id="CDB46048.1"/>
    </source>
</evidence>
<accession>A0A3G9H9U5</accession>
<keyword evidence="2" id="KW-0805">Transcription regulation</keyword>
<dbReference type="InterPro" id="IPR036388">
    <property type="entry name" value="WH-like_DNA-bd_sf"/>
</dbReference>
<dbReference type="SUPFAM" id="SSF46785">
    <property type="entry name" value="Winged helix' DNA-binding domain"/>
    <property type="match status" value="1"/>
</dbReference>
<dbReference type="Pfam" id="PF00126">
    <property type="entry name" value="HTH_1"/>
    <property type="match status" value="1"/>
</dbReference>
<dbReference type="STRING" id="1262914.BN533_00077"/>
<gene>
    <name evidence="6" type="ORF">BN533_00077</name>
</gene>
<dbReference type="InterPro" id="IPR036390">
    <property type="entry name" value="WH_DNA-bd_sf"/>
</dbReference>
<dbReference type="PANTHER" id="PTHR30126">
    <property type="entry name" value="HTH-TYPE TRANSCRIPTIONAL REGULATOR"/>
    <property type="match status" value="1"/>
</dbReference>
<dbReference type="Pfam" id="PF03466">
    <property type="entry name" value="LysR_substrate"/>
    <property type="match status" value="1"/>
</dbReference>
<dbReference type="Gene3D" id="3.40.190.290">
    <property type="match status" value="1"/>
</dbReference>
<comment type="caution">
    <text evidence="6">The sequence shown here is derived from an EMBL/GenBank/DDBJ whole genome shotgun (WGS) entry which is preliminary data.</text>
</comment>
<feature type="domain" description="HTH lysR-type" evidence="5">
    <location>
        <begin position="1"/>
        <end position="58"/>
    </location>
</feature>